<organism evidence="1 2">
    <name type="scientific">Araneus ventricosus</name>
    <name type="common">Orbweaver spider</name>
    <name type="synonym">Epeira ventricosa</name>
    <dbReference type="NCBI Taxonomy" id="182803"/>
    <lineage>
        <taxon>Eukaryota</taxon>
        <taxon>Metazoa</taxon>
        <taxon>Ecdysozoa</taxon>
        <taxon>Arthropoda</taxon>
        <taxon>Chelicerata</taxon>
        <taxon>Arachnida</taxon>
        <taxon>Araneae</taxon>
        <taxon>Araneomorphae</taxon>
        <taxon>Entelegynae</taxon>
        <taxon>Araneoidea</taxon>
        <taxon>Araneidae</taxon>
        <taxon>Araneus</taxon>
    </lineage>
</organism>
<proteinExistence type="predicted"/>
<dbReference type="Proteomes" id="UP000499080">
    <property type="component" value="Unassembled WGS sequence"/>
</dbReference>
<reference evidence="1 2" key="1">
    <citation type="journal article" date="2019" name="Sci. Rep.">
        <title>Orb-weaving spider Araneus ventricosus genome elucidates the spidroin gene catalogue.</title>
        <authorList>
            <person name="Kono N."/>
            <person name="Nakamura H."/>
            <person name="Ohtoshi R."/>
            <person name="Moran D.A.P."/>
            <person name="Shinohara A."/>
            <person name="Yoshida Y."/>
            <person name="Fujiwara M."/>
            <person name="Mori M."/>
            <person name="Tomita M."/>
            <person name="Arakawa K."/>
        </authorList>
    </citation>
    <scope>NUCLEOTIDE SEQUENCE [LARGE SCALE GENOMIC DNA]</scope>
</reference>
<protein>
    <submittedName>
        <fullName evidence="1">Uncharacterized protein</fullName>
    </submittedName>
</protein>
<sequence length="97" mass="11245">MHSQPLWYRDCLTPVCNSIPYTLQRISSCKWFLLLLSFRFYISRFLRNLSLLAQQVVQLIAFERTIAALNRTQVGKPLYMANPIAACEQKTSSESPF</sequence>
<name>A0A4Y2U3X1_ARAVE</name>
<keyword evidence="2" id="KW-1185">Reference proteome</keyword>
<evidence type="ECO:0000313" key="2">
    <source>
        <dbReference type="Proteomes" id="UP000499080"/>
    </source>
</evidence>
<dbReference type="AlphaFoldDB" id="A0A4Y2U3X1"/>
<accession>A0A4Y2U3X1</accession>
<evidence type="ECO:0000313" key="1">
    <source>
        <dbReference type="EMBL" id="GBO06761.1"/>
    </source>
</evidence>
<comment type="caution">
    <text evidence="1">The sequence shown here is derived from an EMBL/GenBank/DDBJ whole genome shotgun (WGS) entry which is preliminary data.</text>
</comment>
<dbReference type="EMBL" id="BGPR01032998">
    <property type="protein sequence ID" value="GBO06761.1"/>
    <property type="molecule type" value="Genomic_DNA"/>
</dbReference>
<gene>
    <name evidence="1" type="ORF">AVEN_155349_1</name>
</gene>